<keyword evidence="4" id="KW-1133">Transmembrane helix</keyword>
<dbReference type="SUPFAM" id="SSF51905">
    <property type="entry name" value="FAD/NAD(P)-binding domain"/>
    <property type="match status" value="1"/>
</dbReference>
<keyword evidence="3" id="KW-0503">Monooxygenase</keyword>
<dbReference type="InParanoid" id="A0A316YB75"/>
<dbReference type="PANTHER" id="PTHR13789:SF309">
    <property type="entry name" value="PUTATIVE (AFU_ORTHOLOGUE AFUA_6G14510)-RELATED"/>
    <property type="match status" value="1"/>
</dbReference>
<evidence type="ECO:0000313" key="5">
    <source>
        <dbReference type="EMBL" id="PWN86531.1"/>
    </source>
</evidence>
<accession>A0A316YB75</accession>
<dbReference type="Proteomes" id="UP000245768">
    <property type="component" value="Unassembled WGS sequence"/>
</dbReference>
<proteinExistence type="inferred from homology"/>
<dbReference type="GO" id="GO:0004497">
    <property type="term" value="F:monooxygenase activity"/>
    <property type="evidence" value="ECO:0007669"/>
    <property type="project" value="UniProtKB-KW"/>
</dbReference>
<name>A0A316YB75_9BASI</name>
<evidence type="ECO:0000256" key="2">
    <source>
        <dbReference type="ARBA" id="ARBA00023002"/>
    </source>
</evidence>
<comment type="similarity">
    <text evidence="1">Belongs to the paxM FAD-dependent monooxygenase family.</text>
</comment>
<dbReference type="InterPro" id="IPR050493">
    <property type="entry name" value="FAD-dep_Monooxygenase_BioMet"/>
</dbReference>
<protein>
    <recommendedName>
        <fullName evidence="7">FAD/NAD(P)-binding domain-containing protein</fullName>
    </recommendedName>
</protein>
<gene>
    <name evidence="5" type="ORF">FA10DRAFT_304850</name>
</gene>
<keyword evidence="6" id="KW-1185">Reference proteome</keyword>
<evidence type="ECO:0000256" key="1">
    <source>
        <dbReference type="ARBA" id="ARBA00007992"/>
    </source>
</evidence>
<dbReference type="AlphaFoldDB" id="A0A316YB75"/>
<evidence type="ECO:0000313" key="6">
    <source>
        <dbReference type="Proteomes" id="UP000245768"/>
    </source>
</evidence>
<evidence type="ECO:0008006" key="7">
    <source>
        <dbReference type="Google" id="ProtNLM"/>
    </source>
</evidence>
<reference evidence="5" key="1">
    <citation type="journal article" date="2018" name="Mol. Biol. Evol.">
        <title>Broad Genomic Sampling Reveals a Smut Pathogenic Ancestry of the Fungal Clade Ustilaginomycotina.</title>
        <authorList>
            <person name="Kijpornyongpan T."/>
            <person name="Mondo S.J."/>
            <person name="Barry K."/>
            <person name="Sandor L."/>
            <person name="Lee J."/>
            <person name="Lipzen A."/>
            <person name="Pangilinan J."/>
            <person name="LaButti K."/>
            <person name="Hainaut M."/>
            <person name="Henrissat B."/>
            <person name="Grigoriev I.V."/>
            <person name="Spatafora J.W."/>
            <person name="Aime M.C."/>
        </authorList>
    </citation>
    <scope>NUCLEOTIDE SEQUENCE [LARGE SCALE GENOMIC DNA]</scope>
    <source>
        <strain evidence="5">MCA 4198</strain>
    </source>
</reference>
<dbReference type="RefSeq" id="XP_025373729.1">
    <property type="nucleotide sequence ID" value="XM_025525401.1"/>
</dbReference>
<organism evidence="5 6">
    <name type="scientific">Acaromyces ingoldii</name>
    <dbReference type="NCBI Taxonomy" id="215250"/>
    <lineage>
        <taxon>Eukaryota</taxon>
        <taxon>Fungi</taxon>
        <taxon>Dikarya</taxon>
        <taxon>Basidiomycota</taxon>
        <taxon>Ustilaginomycotina</taxon>
        <taxon>Exobasidiomycetes</taxon>
        <taxon>Exobasidiales</taxon>
        <taxon>Cryptobasidiaceae</taxon>
        <taxon>Acaromyces</taxon>
    </lineage>
</organism>
<feature type="transmembrane region" description="Helical" evidence="4">
    <location>
        <begin position="526"/>
        <end position="554"/>
    </location>
</feature>
<dbReference type="PANTHER" id="PTHR13789">
    <property type="entry name" value="MONOOXYGENASE"/>
    <property type="match status" value="1"/>
</dbReference>
<dbReference type="InterPro" id="IPR036188">
    <property type="entry name" value="FAD/NAD-bd_sf"/>
</dbReference>
<keyword evidence="4" id="KW-0812">Transmembrane</keyword>
<dbReference type="OrthoDB" id="10051892at2759"/>
<evidence type="ECO:0000256" key="3">
    <source>
        <dbReference type="ARBA" id="ARBA00023033"/>
    </source>
</evidence>
<dbReference type="EMBL" id="KZ819644">
    <property type="protein sequence ID" value="PWN86531.1"/>
    <property type="molecule type" value="Genomic_DNA"/>
</dbReference>
<sequence>MILLLALLFVGLASLPSLHVRLWRAIVDRSTEAETAMFDAERFSELSARRGTADEGKKRDATCVIIGGSIAGCMMACVASHHYARVVMVEPSTDDASRRSRVMQYDQVHIFSNFAVESLHRLWPGAFEAGAVARGGRFDDTSTLRFELLLGAHLFRWDERAPRFGPSGKNALAISRPVMQDLLADLAAHHTPGVEVIRGRVTGMACDGKSGQVSQVHVVLHDGQPRPATTTTTTTTLNCGLLIDCSGPAQVYRRLIRGDGRFTEPQRESYRINIAYASATFALDATIRDRMPLPATTAASRPTWGQASPISFSSPLLTEQSSYASMAHTDGDKCYLGWMKYDAAAQEMPTDLATFGKCMRATYRANTGAEPGAWFDESMALLAENEAATGNKVRFVHARGHDSYVCRIDARNRRLPANLVLVGDSFCKLNPAFGQGTEKAMMDCLALSTSLGRWQAMADVMRDFEARRRTKTYTLFGFNRALDLASPEVRKLNPTLAATTGRAQRTVLRTLLRYLDRYGDVARSNVLVGVVFGATGSAALLHPWMLVAVVWGLFLGAR</sequence>
<dbReference type="GeneID" id="37047317"/>
<dbReference type="Gene3D" id="3.50.50.60">
    <property type="entry name" value="FAD/NAD(P)-binding domain"/>
    <property type="match status" value="2"/>
</dbReference>
<evidence type="ECO:0000256" key="4">
    <source>
        <dbReference type="SAM" id="Phobius"/>
    </source>
</evidence>
<keyword evidence="4" id="KW-0472">Membrane</keyword>
<keyword evidence="2" id="KW-0560">Oxidoreductase</keyword>